<feature type="non-terminal residue" evidence="2">
    <location>
        <position position="53"/>
    </location>
</feature>
<evidence type="ECO:0000313" key="2">
    <source>
        <dbReference type="EMBL" id="MCI82288.1"/>
    </source>
</evidence>
<reference evidence="2 3" key="1">
    <citation type="journal article" date="2018" name="Front. Plant Sci.">
        <title>Red Clover (Trifolium pratense) and Zigzag Clover (T. medium) - A Picture of Genomic Similarities and Differences.</title>
        <authorList>
            <person name="Dluhosova J."/>
            <person name="Istvanek J."/>
            <person name="Nedelnik J."/>
            <person name="Repkova J."/>
        </authorList>
    </citation>
    <scope>NUCLEOTIDE SEQUENCE [LARGE SCALE GENOMIC DNA]</scope>
    <source>
        <strain evidence="3">cv. 10/8</strain>
        <tissue evidence="2">Leaf</tissue>
    </source>
</reference>
<feature type="region of interest" description="Disordered" evidence="1">
    <location>
        <begin position="15"/>
        <end position="53"/>
    </location>
</feature>
<protein>
    <submittedName>
        <fullName evidence="2">Uncharacterized protein</fullName>
    </submittedName>
</protein>
<keyword evidence="3" id="KW-1185">Reference proteome</keyword>
<name>A0A392V1W4_9FABA</name>
<organism evidence="2 3">
    <name type="scientific">Trifolium medium</name>
    <dbReference type="NCBI Taxonomy" id="97028"/>
    <lineage>
        <taxon>Eukaryota</taxon>
        <taxon>Viridiplantae</taxon>
        <taxon>Streptophyta</taxon>
        <taxon>Embryophyta</taxon>
        <taxon>Tracheophyta</taxon>
        <taxon>Spermatophyta</taxon>
        <taxon>Magnoliopsida</taxon>
        <taxon>eudicotyledons</taxon>
        <taxon>Gunneridae</taxon>
        <taxon>Pentapetalae</taxon>
        <taxon>rosids</taxon>
        <taxon>fabids</taxon>
        <taxon>Fabales</taxon>
        <taxon>Fabaceae</taxon>
        <taxon>Papilionoideae</taxon>
        <taxon>50 kb inversion clade</taxon>
        <taxon>NPAAA clade</taxon>
        <taxon>Hologalegina</taxon>
        <taxon>IRL clade</taxon>
        <taxon>Trifolieae</taxon>
        <taxon>Trifolium</taxon>
    </lineage>
</organism>
<evidence type="ECO:0000256" key="1">
    <source>
        <dbReference type="SAM" id="MobiDB-lite"/>
    </source>
</evidence>
<accession>A0A392V1W4</accession>
<dbReference type="Proteomes" id="UP000265520">
    <property type="component" value="Unassembled WGS sequence"/>
</dbReference>
<sequence length="53" mass="5855">MRGGKMPAELFDKILPRGDRLKSQTLVPRHGPLPQCGRKESAPDGTTDHTEVE</sequence>
<feature type="compositionally biased region" description="Basic and acidic residues" evidence="1">
    <location>
        <begin position="37"/>
        <end position="53"/>
    </location>
</feature>
<dbReference type="EMBL" id="LXQA011039872">
    <property type="protein sequence ID" value="MCI82288.1"/>
    <property type="molecule type" value="Genomic_DNA"/>
</dbReference>
<comment type="caution">
    <text evidence="2">The sequence shown here is derived from an EMBL/GenBank/DDBJ whole genome shotgun (WGS) entry which is preliminary data.</text>
</comment>
<proteinExistence type="predicted"/>
<evidence type="ECO:0000313" key="3">
    <source>
        <dbReference type="Proteomes" id="UP000265520"/>
    </source>
</evidence>
<dbReference type="AlphaFoldDB" id="A0A392V1W4"/>